<protein>
    <recommendedName>
        <fullName evidence="2">GerMN domain-containing protein</fullName>
    </recommendedName>
</protein>
<dbReference type="SMART" id="SM00909">
    <property type="entry name" value="Germane"/>
    <property type="match status" value="1"/>
</dbReference>
<proteinExistence type="predicted"/>
<dbReference type="HOGENOM" id="CLU_057058_0_0_11"/>
<dbReference type="AlphaFoldDB" id="A1R6W1"/>
<organism evidence="3 4">
    <name type="scientific">Paenarthrobacter aurescens (strain TC1)</name>
    <dbReference type="NCBI Taxonomy" id="290340"/>
    <lineage>
        <taxon>Bacteria</taxon>
        <taxon>Bacillati</taxon>
        <taxon>Actinomycetota</taxon>
        <taxon>Actinomycetes</taxon>
        <taxon>Micrococcales</taxon>
        <taxon>Micrococcaceae</taxon>
        <taxon>Paenarthrobacter</taxon>
    </lineage>
</organism>
<evidence type="ECO:0000256" key="1">
    <source>
        <dbReference type="SAM" id="MobiDB-lite"/>
    </source>
</evidence>
<dbReference type="STRING" id="290340.AAur_2232"/>
<reference evidence="3 4" key="1">
    <citation type="journal article" date="2006" name="PLoS Genet.">
        <title>Secrets of soil survival revealed by the genome sequence of Arthrobacter aurescens TC1.</title>
        <authorList>
            <person name="Mongodin E.F."/>
            <person name="Shapir N."/>
            <person name="Daugherty S.C."/>
            <person name="DeBoy R.T."/>
            <person name="Emerson J.B."/>
            <person name="Shvartzbeyn A."/>
            <person name="Radune D."/>
            <person name="Vamathevan J."/>
            <person name="Riggs F."/>
            <person name="Grinberg V."/>
            <person name="Khouri H."/>
            <person name="Wackett L.P."/>
            <person name="Nelson K.E."/>
            <person name="Sadowsky M.J."/>
        </authorList>
    </citation>
    <scope>NUCLEOTIDE SEQUENCE [LARGE SCALE GENOMIC DNA]</scope>
    <source>
        <strain evidence="3 4">TC1</strain>
    </source>
</reference>
<evidence type="ECO:0000313" key="3">
    <source>
        <dbReference type="EMBL" id="ABM09529.1"/>
    </source>
</evidence>
<sequence length="403" mass="43083">MPECLQSYASPACDEPQPTATSGPGPSCQTYCLNSASSGYQSCFSWPRSAQSRPAAVDDVPSWHSGWQQHPAARLLRLGPPRDIRQGRKPITKPVSIGNGARRGTKSVIAAPAMLAVLLLTGCIANGGGSQAITSSPPVTVQDAPASHAPLETTQASTKIPVYWIGRSKEEVYLYREFRDISSDGNPVTTALRIMMAEKPLDHDFFTPWQDPGSLATSISGKNVITVDISRDAFNSNLDAGMAHRAVQQLVYTATAAASSSGLINSGQQIQVVILVDGHKDYMAFGQVQLGQPMERNASLVAPLWIIDPQEETSLPAGVVKFNGRSTDSSRPVSWQILQDDGKGEKTSLLTGQTKATGEPGQYGLFTFSATLKTGKYELRVSQVDEAGATIETSTDTRLFNVG</sequence>
<keyword evidence="4" id="KW-1185">Reference proteome</keyword>
<gene>
    <name evidence="3" type="ordered locus">AAur_2232</name>
</gene>
<feature type="region of interest" description="Disordered" evidence="1">
    <location>
        <begin position="1"/>
        <end position="21"/>
    </location>
</feature>
<dbReference type="eggNOG" id="COG5401">
    <property type="taxonomic scope" value="Bacteria"/>
</dbReference>
<dbReference type="InterPro" id="IPR019606">
    <property type="entry name" value="GerMN"/>
</dbReference>
<accession>A1R6W1</accession>
<evidence type="ECO:0000259" key="2">
    <source>
        <dbReference type="SMART" id="SM00909"/>
    </source>
</evidence>
<name>A1R6W1_PAEAT</name>
<dbReference type="Pfam" id="PF10646">
    <property type="entry name" value="Germane"/>
    <property type="match status" value="1"/>
</dbReference>
<dbReference type="EMBL" id="CP000474">
    <property type="protein sequence ID" value="ABM09529.1"/>
    <property type="molecule type" value="Genomic_DNA"/>
</dbReference>
<evidence type="ECO:0000313" key="4">
    <source>
        <dbReference type="Proteomes" id="UP000000637"/>
    </source>
</evidence>
<dbReference type="Proteomes" id="UP000000637">
    <property type="component" value="Chromosome"/>
</dbReference>
<feature type="domain" description="GerMN" evidence="2">
    <location>
        <begin position="188"/>
        <end position="285"/>
    </location>
</feature>
<dbReference type="KEGG" id="aau:AAur_2232"/>